<dbReference type="PANTHER" id="PTHR18867">
    <property type="entry name" value="RAD50"/>
    <property type="match status" value="1"/>
</dbReference>
<evidence type="ECO:0000256" key="15">
    <source>
        <dbReference type="SAM" id="Coils"/>
    </source>
</evidence>
<keyword evidence="7" id="KW-0479">Metal-binding</keyword>
<evidence type="ECO:0000256" key="1">
    <source>
        <dbReference type="ARBA" id="ARBA00001947"/>
    </source>
</evidence>
<accession>A0A060TDF0</accession>
<comment type="catalytic activity">
    <reaction evidence="14">
        <text>ATP + H2O = ADP + phosphate + H(+)</text>
        <dbReference type="Rhea" id="RHEA:13065"/>
        <dbReference type="ChEBI" id="CHEBI:15377"/>
        <dbReference type="ChEBI" id="CHEBI:15378"/>
        <dbReference type="ChEBI" id="CHEBI:30616"/>
        <dbReference type="ChEBI" id="CHEBI:43474"/>
        <dbReference type="ChEBI" id="CHEBI:456216"/>
    </reaction>
</comment>
<reference evidence="18" key="2">
    <citation type="submission" date="2014-06" db="EMBL/GenBank/DDBJ databases">
        <title>The complete genome of Blastobotrys (Arxula) adeninivorans LS3 - a yeast of biotechnological interest.</title>
        <authorList>
            <person name="Kunze G."/>
            <person name="Gaillardin C."/>
            <person name="Czernicka M."/>
            <person name="Durrens P."/>
            <person name="Martin T."/>
            <person name="Boer E."/>
            <person name="Gabaldon T."/>
            <person name="Cruz J."/>
            <person name="Talla E."/>
            <person name="Marck C."/>
            <person name="Goffeau A."/>
            <person name="Barbe V."/>
            <person name="Baret P."/>
            <person name="Baronian K."/>
            <person name="Beier S."/>
            <person name="Bleykasten C."/>
            <person name="Bode R."/>
            <person name="Casaregola S."/>
            <person name="Despons L."/>
            <person name="Fairhead C."/>
            <person name="Giersberg M."/>
            <person name="Gierski P."/>
            <person name="Hahnel U."/>
            <person name="Hartmann A."/>
            <person name="Jankowska D."/>
            <person name="Jubin C."/>
            <person name="Jung P."/>
            <person name="Lafontaine I."/>
            <person name="Leh-Louis V."/>
            <person name="Lemaire M."/>
            <person name="Marcet-Houben M."/>
            <person name="Mascher M."/>
            <person name="Morel G."/>
            <person name="Richard G.-F."/>
            <person name="Riechen J."/>
            <person name="Sacerdot C."/>
            <person name="Sarkar A."/>
            <person name="Savel G."/>
            <person name="Schacherer J."/>
            <person name="Sherman D."/>
            <person name="Straub M.-L."/>
            <person name="Stein N."/>
            <person name="Thierry A."/>
            <person name="Trautwein-Schult A."/>
            <person name="Westhof E."/>
            <person name="Worch S."/>
            <person name="Dujon B."/>
            <person name="Souciet J.-L."/>
            <person name="Wincker P."/>
            <person name="Scholz U."/>
            <person name="Neuveglise N."/>
        </authorList>
    </citation>
    <scope>NUCLEOTIDE SEQUENCE</scope>
    <source>
        <strain evidence="18">LS3</strain>
    </source>
</reference>
<keyword evidence="12" id="KW-0234">DNA repair</keyword>
<reference evidence="18" key="1">
    <citation type="submission" date="2014-02" db="EMBL/GenBank/DDBJ databases">
        <authorList>
            <person name="Genoscope - CEA"/>
        </authorList>
    </citation>
    <scope>NUCLEOTIDE SEQUENCE</scope>
    <source>
        <strain evidence="18">LS3</strain>
    </source>
</reference>
<feature type="coiled-coil region" evidence="15">
    <location>
        <begin position="444"/>
        <end position="532"/>
    </location>
</feature>
<comment type="subcellular location">
    <subcellularLocation>
        <location evidence="3">Chromosome</location>
    </subcellularLocation>
    <subcellularLocation>
        <location evidence="2">Nucleus</location>
    </subcellularLocation>
</comment>
<keyword evidence="8" id="KW-0227">DNA damage</keyword>
<evidence type="ECO:0000313" key="18">
    <source>
        <dbReference type="EMBL" id="CDP38998.1"/>
    </source>
</evidence>
<dbReference type="GO" id="GO:0000794">
    <property type="term" value="C:condensed nuclear chromosome"/>
    <property type="evidence" value="ECO:0007669"/>
    <property type="project" value="TreeGrafter"/>
</dbReference>
<evidence type="ECO:0000256" key="3">
    <source>
        <dbReference type="ARBA" id="ARBA00004286"/>
    </source>
</evidence>
<dbReference type="GO" id="GO:0007004">
    <property type="term" value="P:telomere maintenance via telomerase"/>
    <property type="evidence" value="ECO:0007669"/>
    <property type="project" value="TreeGrafter"/>
</dbReference>
<dbReference type="PhylomeDB" id="A0A060TDF0"/>
<organism evidence="18">
    <name type="scientific">Blastobotrys adeninivorans</name>
    <name type="common">Yeast</name>
    <name type="synonym">Arxula adeninivorans</name>
    <dbReference type="NCBI Taxonomy" id="409370"/>
    <lineage>
        <taxon>Eukaryota</taxon>
        <taxon>Fungi</taxon>
        <taxon>Dikarya</taxon>
        <taxon>Ascomycota</taxon>
        <taxon>Saccharomycotina</taxon>
        <taxon>Dipodascomycetes</taxon>
        <taxon>Dipodascales</taxon>
        <taxon>Trichomonascaceae</taxon>
        <taxon>Blastobotrys</taxon>
    </lineage>
</organism>
<evidence type="ECO:0000256" key="7">
    <source>
        <dbReference type="ARBA" id="ARBA00022723"/>
    </source>
</evidence>
<dbReference type="PANTHER" id="PTHR18867:SF12">
    <property type="entry name" value="DNA REPAIR PROTEIN RAD50"/>
    <property type="match status" value="1"/>
</dbReference>
<evidence type="ECO:0000256" key="8">
    <source>
        <dbReference type="ARBA" id="ARBA00022763"/>
    </source>
</evidence>
<comment type="similarity">
    <text evidence="4">Belongs to the SMC family. RAD50 subfamily.</text>
</comment>
<evidence type="ECO:0000256" key="13">
    <source>
        <dbReference type="ARBA" id="ARBA00023242"/>
    </source>
</evidence>
<dbReference type="Gene3D" id="3.40.50.300">
    <property type="entry name" value="P-loop containing nucleotide triphosphate hydrolases"/>
    <property type="match status" value="2"/>
</dbReference>
<comment type="cofactor">
    <cofactor evidence="1">
        <name>Zn(2+)</name>
        <dbReference type="ChEBI" id="CHEBI:29105"/>
    </cofactor>
</comment>
<evidence type="ECO:0000256" key="14">
    <source>
        <dbReference type="ARBA" id="ARBA00049360"/>
    </source>
</evidence>
<evidence type="ECO:0000256" key="10">
    <source>
        <dbReference type="ARBA" id="ARBA00022833"/>
    </source>
</evidence>
<dbReference type="GO" id="GO:0046872">
    <property type="term" value="F:metal ion binding"/>
    <property type="evidence" value="ECO:0007669"/>
    <property type="project" value="UniProtKB-KW"/>
</dbReference>
<name>A0A060TDF0_BLAAD</name>
<dbReference type="SUPFAM" id="SSF52540">
    <property type="entry name" value="P-loop containing nucleoside triphosphate hydrolases"/>
    <property type="match status" value="2"/>
</dbReference>
<keyword evidence="6" id="KW-0158">Chromosome</keyword>
<dbReference type="Pfam" id="PF02463">
    <property type="entry name" value="SMC_N"/>
    <property type="match status" value="1"/>
</dbReference>
<feature type="coiled-coil region" evidence="15">
    <location>
        <begin position="577"/>
        <end position="618"/>
    </location>
</feature>
<dbReference type="FunFam" id="3.40.50.300:FF:001195">
    <property type="entry name" value="DNA repair protein rad50"/>
    <property type="match status" value="1"/>
</dbReference>
<keyword evidence="11 15" id="KW-0175">Coiled coil</keyword>
<feature type="compositionally biased region" description="Basic and acidic residues" evidence="16">
    <location>
        <begin position="408"/>
        <end position="426"/>
    </location>
</feature>
<dbReference type="GO" id="GO:0070192">
    <property type="term" value="P:chromosome organization involved in meiotic cell cycle"/>
    <property type="evidence" value="ECO:0007669"/>
    <property type="project" value="TreeGrafter"/>
</dbReference>
<evidence type="ECO:0000256" key="9">
    <source>
        <dbReference type="ARBA" id="ARBA00022801"/>
    </source>
</evidence>
<feature type="coiled-coil region" evidence="15">
    <location>
        <begin position="986"/>
        <end position="1115"/>
    </location>
</feature>
<dbReference type="FunFam" id="3.40.50.300:FF:000947">
    <property type="entry name" value="DNA repair protein RAD50"/>
    <property type="match status" value="1"/>
</dbReference>
<sequence>MSRIFKLSIQGIRSFDNADRETIQFGTPLTLIVGQNGTGKTTIIECLRYAATGDLPPNSKGGAFIHDPKISGDREVMAQVKLAFINTNKVQMICTRSMQLLVKRTARTFKTLEGQLLAINQGQRSTLSTKCAELDAQMPLYLGVSKSILDYVIFCHQEDSLWPLAEPSVVKKRFDEIFEATKFTKALDNIKSLRKDYATTIKLQEKEVQHLKIEKERAEKAEARADQLQKDIDMYREETEMLQKEIDQVTEESTKLFESNQQFQQVIYKLESLREARKSAVENIEQRSQGLEEMSESDEELKSILANFQSDVDKKKEDVDKLQQTIESTQANIERARQNYNQAIILEGKLKAELDAHNDRLEQRKEFVTKRVSEFELPGLDDGALDEPGNVECYREFRDNLESKFKELKDKEESSRNEGKARENEVAQKIQDLTTEKTVEDQKRAGSKDALAKLESEINKLQSDIDMVTADEGTLEYERSEIKSLEENLAKEKESLEVAAYSEKVKEKEKAAKELDELIESLNSELAKSNQQVDNRAKLSILQADFDRRKRALDALVEANKDNYERVIGSPVESGAEEKVRTTIAEVQTKVDELQQKVSALNKELAQLSTKKAIIEDDLQKNMAKSKQLRTEIKELIGHEASPSEYSKMVEEYENDYDEAAAVLEASNFTAKFYDSAIKMAKEEPHVCALCSRGFDNDGARNEFVETLQQKADVAKNKQLAREQFDEIKQSLESLRGIGSSVTEMARLEDVVIPGLRNELDTYTQEVSDNERYLDGLNDTLERLQSRLSDADSLKRFASDWSRIQREFMSVELQIDELTESLGEENTRSASEIHKLLKSQNEKSKALHAEISSLISEQNEHKTRISSLQNRVSEKKLQLNKVEYEINEKHNKMNRVKEAKKEIGQQKIIIKEANSRLESLIGQISDLEKTRTRISFETEQGLQGIVDIKGRVYHAMQEYDNLAKAIDSYESSQNGKDRLETCHLEVEKHTESIKALETKLQEMNQQVKQADKVLVNLDTHKRALQDNLDVRHLRRQLQETDKSIAELEQKHAERDKERYDQEAAKLKERLASLNSEFSGKQGEMRQMTDQLNRVNEELESEYKNSKEHFRMAQVKHKTTTVANEDLAKYSKALDNAIMKYHSLKMEEINRIIDELWKKTYTGTDVDTIIIRSDNESAKGNRAYNYRVCMVKQDVELDMRGRCSAGQKVLASIIIRLALAECFGTNCGVIALDEPTTNLDSVNAESLAKSLGAIIELRKVQKNFQLIIITHDENFLTHVGASSYTDHFYRVYRDSKQHSKIKSVPISRIIE</sequence>
<dbReference type="GO" id="GO:0006302">
    <property type="term" value="P:double-strand break repair"/>
    <property type="evidence" value="ECO:0007669"/>
    <property type="project" value="InterPro"/>
</dbReference>
<evidence type="ECO:0000256" key="16">
    <source>
        <dbReference type="SAM" id="MobiDB-lite"/>
    </source>
</evidence>
<protein>
    <recommendedName>
        <fullName evidence="5">DNA repair protein RAD50</fullName>
    </recommendedName>
</protein>
<evidence type="ECO:0000256" key="4">
    <source>
        <dbReference type="ARBA" id="ARBA00009439"/>
    </source>
</evidence>
<dbReference type="EMBL" id="HG937694">
    <property type="protein sequence ID" value="CDP38998.1"/>
    <property type="molecule type" value="Genomic_DNA"/>
</dbReference>
<evidence type="ECO:0000259" key="17">
    <source>
        <dbReference type="PROSITE" id="PS50192"/>
    </source>
</evidence>
<keyword evidence="18" id="KW-0808">Transferase</keyword>
<evidence type="ECO:0000256" key="11">
    <source>
        <dbReference type="ARBA" id="ARBA00023054"/>
    </source>
</evidence>
<dbReference type="GO" id="GO:0016740">
    <property type="term" value="F:transferase activity"/>
    <property type="evidence" value="ECO:0007669"/>
    <property type="project" value="UniProtKB-KW"/>
</dbReference>
<dbReference type="InterPro" id="IPR027417">
    <property type="entry name" value="P-loop_NTPase"/>
</dbReference>
<feature type="region of interest" description="Disordered" evidence="16">
    <location>
        <begin position="408"/>
        <end position="427"/>
    </location>
</feature>
<dbReference type="GO" id="GO:0007059">
    <property type="term" value="P:chromosome segregation"/>
    <property type="evidence" value="ECO:0007669"/>
    <property type="project" value="UniProtKB-ARBA"/>
</dbReference>
<dbReference type="GO" id="GO:0043047">
    <property type="term" value="F:single-stranded telomeric DNA binding"/>
    <property type="evidence" value="ECO:0007669"/>
    <property type="project" value="TreeGrafter"/>
</dbReference>
<dbReference type="Pfam" id="PF13476">
    <property type="entry name" value="AAA_23"/>
    <property type="match status" value="1"/>
</dbReference>
<dbReference type="GO" id="GO:0003691">
    <property type="term" value="F:double-stranded telomeric DNA binding"/>
    <property type="evidence" value="ECO:0007669"/>
    <property type="project" value="TreeGrafter"/>
</dbReference>
<evidence type="ECO:0000256" key="5">
    <source>
        <dbReference type="ARBA" id="ARBA00017893"/>
    </source>
</evidence>
<dbReference type="NCBIfam" id="TIGR00606">
    <property type="entry name" value="rad50"/>
    <property type="match status" value="1"/>
</dbReference>
<proteinExistence type="inferred from homology"/>
<dbReference type="GO" id="GO:0051880">
    <property type="term" value="F:G-quadruplex DNA binding"/>
    <property type="evidence" value="ECO:0007669"/>
    <property type="project" value="TreeGrafter"/>
</dbReference>
<keyword evidence="10" id="KW-0862">Zinc</keyword>
<dbReference type="InterPro" id="IPR003395">
    <property type="entry name" value="RecF/RecN/SMC_N"/>
</dbReference>
<dbReference type="GO" id="GO:0016887">
    <property type="term" value="F:ATP hydrolysis activity"/>
    <property type="evidence" value="ECO:0007669"/>
    <property type="project" value="InterPro"/>
</dbReference>
<dbReference type="InterPro" id="IPR038729">
    <property type="entry name" value="Rad50/SbcC_AAA"/>
</dbReference>
<evidence type="ECO:0000256" key="2">
    <source>
        <dbReference type="ARBA" id="ARBA00004123"/>
    </source>
</evidence>
<feature type="coiled-coil region" evidence="15">
    <location>
        <begin position="201"/>
        <end position="252"/>
    </location>
</feature>
<feature type="coiled-coil region" evidence="15">
    <location>
        <begin position="865"/>
        <end position="930"/>
    </location>
</feature>
<dbReference type="GO" id="GO:0030870">
    <property type="term" value="C:Mre11 complex"/>
    <property type="evidence" value="ECO:0007669"/>
    <property type="project" value="InterPro"/>
</dbReference>
<keyword evidence="9 18" id="KW-0378">Hydrolase</keyword>
<dbReference type="GO" id="GO:0000722">
    <property type="term" value="P:telomere maintenance via recombination"/>
    <property type="evidence" value="ECO:0007669"/>
    <property type="project" value="TreeGrafter"/>
</dbReference>
<dbReference type="InterPro" id="IPR004584">
    <property type="entry name" value="Rad50_eukaryotes"/>
</dbReference>
<dbReference type="PROSITE" id="PS50192">
    <property type="entry name" value="T_SNARE"/>
    <property type="match status" value="1"/>
</dbReference>
<evidence type="ECO:0000256" key="6">
    <source>
        <dbReference type="ARBA" id="ARBA00022454"/>
    </source>
</evidence>
<keyword evidence="13" id="KW-0539">Nucleus</keyword>
<dbReference type="InterPro" id="IPR000727">
    <property type="entry name" value="T_SNARE_dom"/>
</dbReference>
<gene>
    <name evidence="18" type="ORF">GNLVRS02_ARAD1D47388g</name>
</gene>
<evidence type="ECO:0000256" key="12">
    <source>
        <dbReference type="ARBA" id="ARBA00023204"/>
    </source>
</evidence>
<feature type="domain" description="T-SNARE coiled-coil homology" evidence="17">
    <location>
        <begin position="281"/>
        <end position="343"/>
    </location>
</feature>